<accession>A0A9X4KQ06</accession>
<sequence length="45" mass="5119">MDEGEVPRMIERRIYRAEWLDGKKGEGVKALGKSRHYIGDAATEV</sequence>
<evidence type="ECO:0000313" key="2">
    <source>
        <dbReference type="Proteomes" id="UP001153387"/>
    </source>
</evidence>
<dbReference type="Proteomes" id="UP001153387">
    <property type="component" value="Unassembled WGS sequence"/>
</dbReference>
<name>A0A9X4KQ06_9BACL</name>
<keyword evidence="2" id="KW-1185">Reference proteome</keyword>
<proteinExistence type="predicted"/>
<dbReference type="AlphaFoldDB" id="A0A9X4KQ06"/>
<reference evidence="1 2" key="1">
    <citation type="submission" date="2022-10" db="EMBL/GenBank/DDBJ databases">
        <title>Comparative genomic analysis of Cohnella hashimotonis sp. nov., isolated from the International Space Station.</title>
        <authorList>
            <person name="Simpson A."/>
            <person name="Venkateswaran K."/>
        </authorList>
    </citation>
    <scope>NUCLEOTIDE SEQUENCE [LARGE SCALE GENOMIC DNA]</scope>
    <source>
        <strain evidence="1 2">DSM 18997</strain>
    </source>
</reference>
<gene>
    <name evidence="1" type="ORF">OMP38_27100</name>
</gene>
<organism evidence="1 2">
    <name type="scientific">Cohnella ginsengisoli</name>
    <dbReference type="NCBI Taxonomy" id="425004"/>
    <lineage>
        <taxon>Bacteria</taxon>
        <taxon>Bacillati</taxon>
        <taxon>Bacillota</taxon>
        <taxon>Bacilli</taxon>
        <taxon>Bacillales</taxon>
        <taxon>Paenibacillaceae</taxon>
        <taxon>Cohnella</taxon>
    </lineage>
</organism>
<evidence type="ECO:0000313" key="1">
    <source>
        <dbReference type="EMBL" id="MDG0794087.1"/>
    </source>
</evidence>
<comment type="caution">
    <text evidence="1">The sequence shown here is derived from an EMBL/GenBank/DDBJ whole genome shotgun (WGS) entry which is preliminary data.</text>
</comment>
<dbReference type="EMBL" id="JAPDHZ010000006">
    <property type="protein sequence ID" value="MDG0794087.1"/>
    <property type="molecule type" value="Genomic_DNA"/>
</dbReference>
<protein>
    <submittedName>
        <fullName evidence="1">Uncharacterized protein</fullName>
    </submittedName>
</protein>